<evidence type="ECO:0000256" key="8">
    <source>
        <dbReference type="ARBA" id="ARBA00032518"/>
    </source>
</evidence>
<keyword evidence="5" id="KW-0507">mRNA processing</keyword>
<protein>
    <recommendedName>
        <fullName evidence="3">Cysteine-rich PDZ-binding protein</fullName>
    </recommendedName>
    <alternativeName>
        <fullName evidence="8">Cysteine-rich interactor of PDZ three</fullName>
    </alternativeName>
</protein>
<name>A0A8D0E1J0_SALMN</name>
<dbReference type="InterPro" id="IPR019367">
    <property type="entry name" value="PDZ-binding_CRIPT"/>
</dbReference>
<evidence type="ECO:0000313" key="10">
    <source>
        <dbReference type="Proteomes" id="UP000694421"/>
    </source>
</evidence>
<evidence type="ECO:0000256" key="4">
    <source>
        <dbReference type="ARBA" id="ARBA00022490"/>
    </source>
</evidence>
<dbReference type="GO" id="GO:0005681">
    <property type="term" value="C:spliceosomal complex"/>
    <property type="evidence" value="ECO:0007669"/>
    <property type="project" value="UniProtKB-KW"/>
</dbReference>
<dbReference type="GO" id="GO:0008380">
    <property type="term" value="P:RNA splicing"/>
    <property type="evidence" value="ECO:0007669"/>
    <property type="project" value="UniProtKB-KW"/>
</dbReference>
<accession>A0A8D0E1J0</accession>
<keyword evidence="4" id="KW-0963">Cytoplasm</keyword>
<evidence type="ECO:0000256" key="6">
    <source>
        <dbReference type="ARBA" id="ARBA00022728"/>
    </source>
</evidence>
<comment type="similarity">
    <text evidence="2">Belongs to the CRIPT family.</text>
</comment>
<dbReference type="GO" id="GO:0005737">
    <property type="term" value="C:cytoplasm"/>
    <property type="evidence" value="ECO:0007669"/>
    <property type="project" value="UniProtKB-SubCell"/>
</dbReference>
<keyword evidence="7" id="KW-0508">mRNA splicing</keyword>
<reference evidence="9" key="2">
    <citation type="submission" date="2025-09" db="UniProtKB">
        <authorList>
            <consortium name="Ensembl"/>
        </authorList>
    </citation>
    <scope>IDENTIFICATION</scope>
</reference>
<evidence type="ECO:0000256" key="3">
    <source>
        <dbReference type="ARBA" id="ARBA00018615"/>
    </source>
</evidence>
<dbReference type="PANTHER" id="PTHR11805">
    <property type="entry name" value="CYSTEINE-RICH PDZ-BINDING PROTEIN"/>
    <property type="match status" value="1"/>
</dbReference>
<dbReference type="GO" id="GO:0006397">
    <property type="term" value="P:mRNA processing"/>
    <property type="evidence" value="ECO:0007669"/>
    <property type="project" value="UniProtKB-KW"/>
</dbReference>
<organism evidence="9 10">
    <name type="scientific">Salvator merianae</name>
    <name type="common">Argentine black and white tegu</name>
    <name type="synonym">Tupinambis merianae</name>
    <dbReference type="NCBI Taxonomy" id="96440"/>
    <lineage>
        <taxon>Eukaryota</taxon>
        <taxon>Metazoa</taxon>
        <taxon>Chordata</taxon>
        <taxon>Craniata</taxon>
        <taxon>Vertebrata</taxon>
        <taxon>Euteleostomi</taxon>
        <taxon>Lepidosauria</taxon>
        <taxon>Squamata</taxon>
        <taxon>Bifurcata</taxon>
        <taxon>Unidentata</taxon>
        <taxon>Episquamata</taxon>
        <taxon>Laterata</taxon>
        <taxon>Teiioidea</taxon>
        <taxon>Teiidae</taxon>
        <taxon>Salvator</taxon>
    </lineage>
</organism>
<dbReference type="GO" id="GO:0030425">
    <property type="term" value="C:dendrite"/>
    <property type="evidence" value="ECO:0007669"/>
    <property type="project" value="TreeGrafter"/>
</dbReference>
<comment type="subcellular location">
    <subcellularLocation>
        <location evidence="1">Cytoplasm</location>
    </subcellularLocation>
</comment>
<keyword evidence="10" id="KW-1185">Reference proteome</keyword>
<dbReference type="GeneTree" id="ENSGT00940000171336"/>
<evidence type="ECO:0000313" key="9">
    <source>
        <dbReference type="Ensembl" id="ENSSMRP00000025190.1"/>
    </source>
</evidence>
<dbReference type="GO" id="GO:0031122">
    <property type="term" value="P:cytoplasmic microtubule organization"/>
    <property type="evidence" value="ECO:0007669"/>
    <property type="project" value="TreeGrafter"/>
</dbReference>
<evidence type="ECO:0000256" key="1">
    <source>
        <dbReference type="ARBA" id="ARBA00004496"/>
    </source>
</evidence>
<reference evidence="9" key="1">
    <citation type="submission" date="2025-08" db="UniProtKB">
        <authorList>
            <consortium name="Ensembl"/>
        </authorList>
    </citation>
    <scope>IDENTIFICATION</scope>
</reference>
<evidence type="ECO:0000256" key="2">
    <source>
        <dbReference type="ARBA" id="ARBA00009021"/>
    </source>
</evidence>
<dbReference type="AlphaFoldDB" id="A0A8D0E1J0"/>
<evidence type="ECO:0000256" key="7">
    <source>
        <dbReference type="ARBA" id="ARBA00023187"/>
    </source>
</evidence>
<dbReference type="Pfam" id="PF10235">
    <property type="entry name" value="Cript"/>
    <property type="match status" value="1"/>
</dbReference>
<sequence>MVCERCGEKLGTRITPQTWKDGARRTSESSTLNENEALTSKKARFEPYGINRFAIVQISLHQTGSHYCQGCKVDTKNYRQMFV</sequence>
<keyword evidence="6" id="KW-0747">Spliceosome</keyword>
<dbReference type="Ensembl" id="ENSSMRT00000029496.1">
    <property type="protein sequence ID" value="ENSSMRP00000025190.1"/>
    <property type="gene ID" value="ENSSMRG00000019483.1"/>
</dbReference>
<dbReference type="PANTHER" id="PTHR11805:SF1">
    <property type="entry name" value="CYSTEINE-RICH PDZ-BINDING PROTEIN"/>
    <property type="match status" value="1"/>
</dbReference>
<dbReference type="Proteomes" id="UP000694421">
    <property type="component" value="Unplaced"/>
</dbReference>
<dbReference type="OMA" id="GARNTTX"/>
<dbReference type="GO" id="GO:0030165">
    <property type="term" value="F:PDZ domain binding"/>
    <property type="evidence" value="ECO:0007669"/>
    <property type="project" value="TreeGrafter"/>
</dbReference>
<proteinExistence type="inferred from homology"/>
<evidence type="ECO:0000256" key="5">
    <source>
        <dbReference type="ARBA" id="ARBA00022664"/>
    </source>
</evidence>
<dbReference type="GO" id="GO:0008017">
    <property type="term" value="F:microtubule binding"/>
    <property type="evidence" value="ECO:0007669"/>
    <property type="project" value="TreeGrafter"/>
</dbReference>